<evidence type="ECO:0000313" key="5">
    <source>
        <dbReference type="EMBL" id="PJI84610.1"/>
    </source>
</evidence>
<dbReference type="Proteomes" id="UP000228531">
    <property type="component" value="Unassembled WGS sequence"/>
</dbReference>
<dbReference type="PANTHER" id="PTHR43046:SF2">
    <property type="entry name" value="8-OXO-DGTP DIPHOSPHATASE-RELATED"/>
    <property type="match status" value="1"/>
</dbReference>
<dbReference type="PANTHER" id="PTHR43046">
    <property type="entry name" value="GDP-MANNOSE MANNOSYL HYDROLASE"/>
    <property type="match status" value="1"/>
</dbReference>
<reference evidence="5 6" key="1">
    <citation type="submission" date="2017-11" db="EMBL/GenBank/DDBJ databases">
        <title>Genomic Encyclopedia of Archaeal and Bacterial Type Strains, Phase II (KMG-II): From Individual Species to Whole Genera.</title>
        <authorList>
            <person name="Goeker M."/>
        </authorList>
    </citation>
    <scope>NUCLEOTIDE SEQUENCE [LARGE SCALE GENOMIC DNA]</scope>
    <source>
        <strain evidence="5 6">DSM 29128</strain>
    </source>
</reference>
<feature type="domain" description="Nudix hydrolase" evidence="4">
    <location>
        <begin position="4"/>
        <end position="144"/>
    </location>
</feature>
<dbReference type="OrthoDB" id="9761969at2"/>
<dbReference type="InterPro" id="IPR020084">
    <property type="entry name" value="NUDIX_hydrolase_CS"/>
</dbReference>
<comment type="similarity">
    <text evidence="3">Belongs to the Nudix hydrolase family.</text>
</comment>
<protein>
    <submittedName>
        <fullName evidence="5">ADP-ribose pyrophosphatase YjhB (NUDIX family)</fullName>
    </submittedName>
</protein>
<dbReference type="PROSITE" id="PS00893">
    <property type="entry name" value="NUDIX_BOX"/>
    <property type="match status" value="1"/>
</dbReference>
<dbReference type="GO" id="GO:0016787">
    <property type="term" value="F:hydrolase activity"/>
    <property type="evidence" value="ECO:0007669"/>
    <property type="project" value="UniProtKB-KW"/>
</dbReference>
<dbReference type="SUPFAM" id="SSF55811">
    <property type="entry name" value="Nudix"/>
    <property type="match status" value="1"/>
</dbReference>
<comment type="caution">
    <text evidence="5">The sequence shown here is derived from an EMBL/GenBank/DDBJ whole genome shotgun (WGS) entry which is preliminary data.</text>
</comment>
<gene>
    <name evidence="5" type="ORF">BC777_3671</name>
</gene>
<dbReference type="Gene3D" id="3.90.79.10">
    <property type="entry name" value="Nucleoside Triphosphate Pyrophosphohydrolase"/>
    <property type="match status" value="1"/>
</dbReference>
<keyword evidence="6" id="KW-1185">Reference proteome</keyword>
<keyword evidence="2 3" id="KW-0378">Hydrolase</keyword>
<accession>A0A2M8W115</accession>
<dbReference type="PROSITE" id="PS51462">
    <property type="entry name" value="NUDIX"/>
    <property type="match status" value="1"/>
</dbReference>
<dbReference type="InterPro" id="IPR015797">
    <property type="entry name" value="NUDIX_hydrolase-like_dom_sf"/>
</dbReference>
<evidence type="ECO:0000256" key="2">
    <source>
        <dbReference type="ARBA" id="ARBA00022801"/>
    </source>
</evidence>
<dbReference type="PRINTS" id="PR00502">
    <property type="entry name" value="NUDIXFAMILY"/>
</dbReference>
<dbReference type="InterPro" id="IPR020476">
    <property type="entry name" value="Nudix_hydrolase"/>
</dbReference>
<comment type="cofactor">
    <cofactor evidence="1">
        <name>Mg(2+)</name>
        <dbReference type="ChEBI" id="CHEBI:18420"/>
    </cofactor>
</comment>
<dbReference type="Pfam" id="PF00293">
    <property type="entry name" value="NUDIX"/>
    <property type="match status" value="1"/>
</dbReference>
<dbReference type="EMBL" id="PGTY01000004">
    <property type="protein sequence ID" value="PJI84610.1"/>
    <property type="molecule type" value="Genomic_DNA"/>
</dbReference>
<proteinExistence type="inferred from homology"/>
<dbReference type="InterPro" id="IPR000086">
    <property type="entry name" value="NUDIX_hydrolase_dom"/>
</dbReference>
<evidence type="ECO:0000259" key="4">
    <source>
        <dbReference type="PROSITE" id="PS51462"/>
    </source>
</evidence>
<evidence type="ECO:0000313" key="6">
    <source>
        <dbReference type="Proteomes" id="UP000228531"/>
    </source>
</evidence>
<name>A0A2M8W115_9RHOB</name>
<evidence type="ECO:0000256" key="1">
    <source>
        <dbReference type="ARBA" id="ARBA00001946"/>
    </source>
</evidence>
<evidence type="ECO:0000256" key="3">
    <source>
        <dbReference type="RuleBase" id="RU003476"/>
    </source>
</evidence>
<organism evidence="5 6">
    <name type="scientific">Yoonia maricola</name>
    <dbReference type="NCBI Taxonomy" id="420999"/>
    <lineage>
        <taxon>Bacteria</taxon>
        <taxon>Pseudomonadati</taxon>
        <taxon>Pseudomonadota</taxon>
        <taxon>Alphaproteobacteria</taxon>
        <taxon>Rhodobacterales</taxon>
        <taxon>Paracoccaceae</taxon>
        <taxon>Yoonia</taxon>
    </lineage>
</organism>
<sequence>MSIDWQRAAAYVVAVDAQQQILLTQFSKPGHPKSGAWTLPGGGMEWGEQAHETALRELGEETGLSADIGTLLGAQSEWFDERTSERGQRGLALRLIFKARNLSGELKTDFRDDDTTAAAAWFSIGAVQRLNRVEVVDFGLSLISTPKLSIDHI</sequence>
<dbReference type="CDD" id="cd02883">
    <property type="entry name" value="NUDIX_Hydrolase"/>
    <property type="match status" value="1"/>
</dbReference>
<dbReference type="RefSeq" id="WP_100369597.1">
    <property type="nucleotide sequence ID" value="NZ_PGTY01000004.1"/>
</dbReference>
<dbReference type="AlphaFoldDB" id="A0A2M8W115"/>